<evidence type="ECO:0000313" key="2">
    <source>
        <dbReference type="Proteomes" id="UP001201449"/>
    </source>
</evidence>
<organism evidence="1 2">
    <name type="scientific">Mariniradius sediminis</name>
    <dbReference type="NCBI Taxonomy" id="2909237"/>
    <lineage>
        <taxon>Bacteria</taxon>
        <taxon>Pseudomonadati</taxon>
        <taxon>Bacteroidota</taxon>
        <taxon>Cytophagia</taxon>
        <taxon>Cytophagales</taxon>
        <taxon>Cyclobacteriaceae</taxon>
        <taxon>Mariniradius</taxon>
    </lineage>
</organism>
<evidence type="ECO:0008006" key="3">
    <source>
        <dbReference type="Google" id="ProtNLM"/>
    </source>
</evidence>
<keyword evidence="2" id="KW-1185">Reference proteome</keyword>
<accession>A0ABS9BYB8</accession>
<name>A0ABS9BYB8_9BACT</name>
<gene>
    <name evidence="1" type="ORF">L0U89_18415</name>
</gene>
<dbReference type="RefSeq" id="WP_234862866.1">
    <property type="nucleotide sequence ID" value="NZ_JAKEVZ010000019.1"/>
</dbReference>
<protein>
    <recommendedName>
        <fullName evidence="3">RiboL-PSP-HEPN domain-containing protein</fullName>
    </recommendedName>
</protein>
<proteinExistence type="predicted"/>
<comment type="caution">
    <text evidence="1">The sequence shown here is derived from an EMBL/GenBank/DDBJ whole genome shotgun (WGS) entry which is preliminary data.</text>
</comment>
<reference evidence="1 2" key="1">
    <citation type="submission" date="2022-01" db="EMBL/GenBank/DDBJ databases">
        <title>Mariniradius saccharolyticus sp. nov., isolated from sediment of a river.</title>
        <authorList>
            <person name="Liu H."/>
        </authorList>
    </citation>
    <scope>NUCLEOTIDE SEQUENCE [LARGE SCALE GENOMIC DNA]</scope>
    <source>
        <strain evidence="1 2">RY-2</strain>
    </source>
</reference>
<dbReference type="EMBL" id="JAKEVZ010000019">
    <property type="protein sequence ID" value="MCF1753040.1"/>
    <property type="molecule type" value="Genomic_DNA"/>
</dbReference>
<dbReference type="Proteomes" id="UP001201449">
    <property type="component" value="Unassembled WGS sequence"/>
</dbReference>
<sequence length="245" mass="28378">MNAADRLRLLFEEQINVMPIAENLLVFDESNFREEMESRNFHTAVFKKSGQYWKYDVGESGPSPVEADEIIPQDTPLIKAFRLLIAKRRYFIEEEGQLAYIVTRTDLDKIPVRIGLFGVISILETHMKNLIRNYLPTWESSISANRLNNARDLYEWKKARKEEIDLVQCLQFGDLGSIFSKQQRFKKFDPGLSREGFTDMMNDLGKLRDALAHSQSSLGFSWEEIDQMVGFVRKIIDSPDPVFEG</sequence>
<evidence type="ECO:0000313" key="1">
    <source>
        <dbReference type="EMBL" id="MCF1753040.1"/>
    </source>
</evidence>